<evidence type="ECO:0000259" key="2">
    <source>
        <dbReference type="Pfam" id="PF20776"/>
    </source>
</evidence>
<protein>
    <submittedName>
        <fullName evidence="4">Uncharacterized protein</fullName>
    </submittedName>
</protein>
<dbReference type="InterPro" id="IPR048400">
    <property type="entry name" value="SLS1_N"/>
</dbReference>
<dbReference type="EMBL" id="NAJL01000050">
    <property type="protein sequence ID" value="TKA23864.1"/>
    <property type="molecule type" value="Genomic_DNA"/>
</dbReference>
<evidence type="ECO:0000313" key="4">
    <source>
        <dbReference type="EMBL" id="TKA23864.1"/>
    </source>
</evidence>
<feature type="compositionally biased region" description="Polar residues" evidence="1">
    <location>
        <begin position="37"/>
        <end position="49"/>
    </location>
</feature>
<name>A0A4U0TPA2_9PEZI</name>
<feature type="region of interest" description="Disordered" evidence="1">
    <location>
        <begin position="32"/>
        <end position="65"/>
    </location>
</feature>
<feature type="domain" description="SLS1 N-terminal" evidence="2">
    <location>
        <begin position="153"/>
        <end position="267"/>
    </location>
</feature>
<dbReference type="InterPro" id="IPR048401">
    <property type="entry name" value="SLS1_C"/>
</dbReference>
<feature type="domain" description="SLS1 C-terminal" evidence="3">
    <location>
        <begin position="470"/>
        <end position="838"/>
    </location>
</feature>
<feature type="region of interest" description="Disordered" evidence="1">
    <location>
        <begin position="78"/>
        <end position="98"/>
    </location>
</feature>
<evidence type="ECO:0000256" key="1">
    <source>
        <dbReference type="SAM" id="MobiDB-lite"/>
    </source>
</evidence>
<feature type="region of interest" description="Disordered" evidence="1">
    <location>
        <begin position="847"/>
        <end position="871"/>
    </location>
</feature>
<proteinExistence type="predicted"/>
<accession>A0A4U0TPA2</accession>
<dbReference type="Pfam" id="PF20776">
    <property type="entry name" value="SLS1_N"/>
    <property type="match status" value="1"/>
</dbReference>
<dbReference type="Proteomes" id="UP000308549">
    <property type="component" value="Unassembled WGS sequence"/>
</dbReference>
<dbReference type="Pfam" id="PF20778">
    <property type="entry name" value="SLS1_C"/>
    <property type="match status" value="1"/>
</dbReference>
<evidence type="ECO:0000313" key="5">
    <source>
        <dbReference type="Proteomes" id="UP000308549"/>
    </source>
</evidence>
<feature type="region of interest" description="Disordered" evidence="1">
    <location>
        <begin position="493"/>
        <end position="517"/>
    </location>
</feature>
<dbReference type="PANTHER" id="PTHR37919:SF2">
    <property type="entry name" value="EXPERA DOMAIN-CONTAINING PROTEIN"/>
    <property type="match status" value="1"/>
</dbReference>
<sequence>MPLPGPGPAPPACRRCQLRHVIFALRVRRSRSAPRHFSTTTPFRQQDQVQLDEPGPTQERARKPRDYVYRHIQPYGRIIGKPGRRQRQTSGQLATDSLGKPSEVILMEDVPDPPEQRTRLSVRESGFVGESTSNVPLSPEEIEAAITGKTVVPKQEEVNASIEELRPQSNILESKDFARLGKRLVAGYNVRQLAQYLVSSGRTATTAAQPLVQQVDANDAGIFVSPWRSGRSPLEERIGRILVDKNDIGSSKARLADQIMRVRWNLTTYSEERQLGELELSVKPWQIKMLFDLKVDDKPAIESFINAKLVLQTSDIRPYRPDNIVRVTAKRRDAEDIAQTLQRKLGNVRQLDMNLHVFNSLLGRNGWPKQMCDVFQKEDVDFVSERTGCVIERPNWPNSAKVSIYSMPERAEHAAHARRLLLSLLDLPSATSTTVMVMDQTFRLGSKANIRKSDPEDVEQLALAEYPAFSLPRRYRVAQLFRTTTPLHQNQAEVNAAVRPSGRPEPSPHGTSGAFEMPKPSQFEYAIGILQDTPSAVERVASQRRVHSVWNYSPDGERAQWTAKFCTLLRPADDSRPQSKKSQPATMLPVDSTFITMSQVPRLSQLLSYFQPAPPSDLSLPSDMQKTDVDHHRPYLRASFLPSPFLKNGIDAVKALPRIAASYHFIAGDTSNEPKLFDVQADLETQELQVHFPGEAVDLSFTRTTAMHMKQTSEQPKSLQQIELFTRRLQTSMGAGSGTLDAMPELEIPLPSWIAKRLQKPSAKVMKGKKDKPTPYLLERLEQIHTIDLVPGPQPSKASTIRDPGIKHLTENWPSGMVLRLREIEAGVTGGRSTELSLFRRREIAADGEGVEGDGHESPVPEADSNADGVVESETRKLGAVAEQVIRLITRANAGQLAPMVRAV</sequence>
<keyword evidence="5" id="KW-1185">Reference proteome</keyword>
<dbReference type="AlphaFoldDB" id="A0A4U0TPA2"/>
<reference evidence="4 5" key="1">
    <citation type="submission" date="2017-03" db="EMBL/GenBank/DDBJ databases">
        <title>Genomes of endolithic fungi from Antarctica.</title>
        <authorList>
            <person name="Coleine C."/>
            <person name="Masonjones S."/>
            <person name="Stajich J.E."/>
        </authorList>
    </citation>
    <scope>NUCLEOTIDE SEQUENCE [LARGE SCALE GENOMIC DNA]</scope>
    <source>
        <strain evidence="4 5">CCFEE 6315</strain>
    </source>
</reference>
<evidence type="ECO:0000259" key="3">
    <source>
        <dbReference type="Pfam" id="PF20778"/>
    </source>
</evidence>
<gene>
    <name evidence="4" type="ORF">B0A50_06999</name>
</gene>
<organism evidence="4 5">
    <name type="scientific">Salinomyces thailandicus</name>
    <dbReference type="NCBI Taxonomy" id="706561"/>
    <lineage>
        <taxon>Eukaryota</taxon>
        <taxon>Fungi</taxon>
        <taxon>Dikarya</taxon>
        <taxon>Ascomycota</taxon>
        <taxon>Pezizomycotina</taxon>
        <taxon>Dothideomycetes</taxon>
        <taxon>Dothideomycetidae</taxon>
        <taxon>Mycosphaerellales</taxon>
        <taxon>Teratosphaeriaceae</taxon>
        <taxon>Salinomyces</taxon>
    </lineage>
</organism>
<comment type="caution">
    <text evidence="4">The sequence shown here is derived from an EMBL/GenBank/DDBJ whole genome shotgun (WGS) entry which is preliminary data.</text>
</comment>
<dbReference type="PANTHER" id="PTHR37919">
    <property type="entry name" value="PROTEIN CBG05606"/>
    <property type="match status" value="1"/>
</dbReference>
<dbReference type="OrthoDB" id="5392646at2759"/>